<dbReference type="OrthoDB" id="10057558at2759"/>
<feature type="transmembrane region" description="Helical" evidence="1">
    <location>
        <begin position="144"/>
        <end position="170"/>
    </location>
</feature>
<keyword evidence="1" id="KW-0472">Membrane</keyword>
<organism evidence="2 5">
    <name type="scientific">Rotaria magnacalcarata</name>
    <dbReference type="NCBI Taxonomy" id="392030"/>
    <lineage>
        <taxon>Eukaryota</taxon>
        <taxon>Metazoa</taxon>
        <taxon>Spiralia</taxon>
        <taxon>Gnathifera</taxon>
        <taxon>Rotifera</taxon>
        <taxon>Eurotatoria</taxon>
        <taxon>Bdelloidea</taxon>
        <taxon>Philodinida</taxon>
        <taxon>Philodinidae</taxon>
        <taxon>Rotaria</taxon>
    </lineage>
</organism>
<dbReference type="EMBL" id="CAJOBI010009323">
    <property type="protein sequence ID" value="CAF4135405.1"/>
    <property type="molecule type" value="Genomic_DNA"/>
</dbReference>
<gene>
    <name evidence="2" type="ORF">KQP761_LOCUS16264</name>
    <name evidence="3" type="ORF">MBJ925_LOCUS23194</name>
    <name evidence="4" type="ORF">SMN809_LOCUS18977</name>
</gene>
<comment type="caution">
    <text evidence="2">The sequence shown here is derived from an EMBL/GenBank/DDBJ whole genome shotgun (WGS) entry which is preliminary data.</text>
</comment>
<dbReference type="Proteomes" id="UP000676336">
    <property type="component" value="Unassembled WGS sequence"/>
</dbReference>
<dbReference type="EMBL" id="CAJNRE010011886">
    <property type="protein sequence ID" value="CAF2105402.1"/>
    <property type="molecule type" value="Genomic_DNA"/>
</dbReference>
<evidence type="ECO:0000313" key="5">
    <source>
        <dbReference type="Proteomes" id="UP000663834"/>
    </source>
</evidence>
<dbReference type="EMBL" id="CAJNOW010008192">
    <property type="protein sequence ID" value="CAF1530603.1"/>
    <property type="molecule type" value="Genomic_DNA"/>
</dbReference>
<feature type="transmembrane region" description="Helical" evidence="1">
    <location>
        <begin position="74"/>
        <end position="98"/>
    </location>
</feature>
<keyword evidence="1" id="KW-1133">Transmembrane helix</keyword>
<evidence type="ECO:0000313" key="3">
    <source>
        <dbReference type="EMBL" id="CAF2105402.1"/>
    </source>
</evidence>
<evidence type="ECO:0008006" key="6">
    <source>
        <dbReference type="Google" id="ProtNLM"/>
    </source>
</evidence>
<evidence type="ECO:0000313" key="4">
    <source>
        <dbReference type="EMBL" id="CAF4135405.1"/>
    </source>
</evidence>
<dbReference type="Proteomes" id="UP000663824">
    <property type="component" value="Unassembled WGS sequence"/>
</dbReference>
<feature type="transmembrane region" description="Helical" evidence="1">
    <location>
        <begin position="110"/>
        <end position="132"/>
    </location>
</feature>
<evidence type="ECO:0000256" key="1">
    <source>
        <dbReference type="SAM" id="Phobius"/>
    </source>
</evidence>
<dbReference type="Proteomes" id="UP000663834">
    <property type="component" value="Unassembled WGS sequence"/>
</dbReference>
<name>A0A815VLY4_9BILA</name>
<feature type="non-terminal residue" evidence="2">
    <location>
        <position position="1"/>
    </location>
</feature>
<evidence type="ECO:0000313" key="2">
    <source>
        <dbReference type="EMBL" id="CAF1530603.1"/>
    </source>
</evidence>
<reference evidence="2" key="1">
    <citation type="submission" date="2021-02" db="EMBL/GenBank/DDBJ databases">
        <authorList>
            <person name="Nowell W R."/>
        </authorList>
    </citation>
    <scope>NUCLEOTIDE SEQUENCE</scope>
</reference>
<accession>A0A815VLY4</accession>
<proteinExistence type="predicted"/>
<protein>
    <recommendedName>
        <fullName evidence="6">Claudin</fullName>
    </recommendedName>
</protein>
<dbReference type="Gene3D" id="1.20.140.150">
    <property type="match status" value="1"/>
</dbReference>
<sequence length="171" mass="17969">SSAKLDLAGINLINNMLTQYDLSVKDETPSDEIQVTIGLWRSCFSMLQSTKCLNNPSSCTLPNGESSSLCQKMMAARAFVTVACIISGASAICLFAYILQSINKYQKVIIISKILTFSSLLAGVIGITLGIVSTTDNGGLPIKISVSVGAILAILAVAINLIGAVLSLLVR</sequence>
<keyword evidence="1" id="KW-0812">Transmembrane</keyword>
<dbReference type="AlphaFoldDB" id="A0A815VLY4"/>